<organism evidence="4 5">
    <name type="scientific">Chelatococcus caeni</name>
    <dbReference type="NCBI Taxonomy" id="1348468"/>
    <lineage>
        <taxon>Bacteria</taxon>
        <taxon>Pseudomonadati</taxon>
        <taxon>Pseudomonadota</taxon>
        <taxon>Alphaproteobacteria</taxon>
        <taxon>Hyphomicrobiales</taxon>
        <taxon>Chelatococcaceae</taxon>
        <taxon>Chelatococcus</taxon>
    </lineage>
</organism>
<dbReference type="SMART" id="SM00487">
    <property type="entry name" value="DEXDc"/>
    <property type="match status" value="1"/>
</dbReference>
<dbReference type="PANTHER" id="PTHR45766">
    <property type="entry name" value="DNA ANNEALING HELICASE AND ENDONUCLEASE ZRANB3 FAMILY MEMBER"/>
    <property type="match status" value="1"/>
</dbReference>
<dbReference type="InterPro" id="IPR038718">
    <property type="entry name" value="SNF2-like_sf"/>
</dbReference>
<dbReference type="Gene3D" id="3.40.50.10810">
    <property type="entry name" value="Tandem AAA-ATPase domain"/>
    <property type="match status" value="2"/>
</dbReference>
<evidence type="ECO:0000259" key="2">
    <source>
        <dbReference type="PROSITE" id="PS51192"/>
    </source>
</evidence>
<dbReference type="EMBL" id="JACIEN010000003">
    <property type="protein sequence ID" value="MBB4017614.1"/>
    <property type="molecule type" value="Genomic_DNA"/>
</dbReference>
<dbReference type="PROSITE" id="PS51194">
    <property type="entry name" value="HELICASE_CTER"/>
    <property type="match status" value="1"/>
</dbReference>
<dbReference type="InterPro" id="IPR049730">
    <property type="entry name" value="SNF2/RAD54-like_C"/>
</dbReference>
<accession>A0A840BX37</accession>
<dbReference type="Gene3D" id="3.40.50.300">
    <property type="entry name" value="P-loop containing nucleotide triphosphate hydrolases"/>
    <property type="match status" value="1"/>
</dbReference>
<protein>
    <submittedName>
        <fullName evidence="4">SNF2 family DNA or RNA helicase</fullName>
    </submittedName>
</protein>
<keyword evidence="4" id="KW-0347">Helicase</keyword>
<dbReference type="CDD" id="cd18793">
    <property type="entry name" value="SF2_C_SNF"/>
    <property type="match status" value="1"/>
</dbReference>
<dbReference type="SMART" id="SM00490">
    <property type="entry name" value="HELICc"/>
    <property type="match status" value="1"/>
</dbReference>
<dbReference type="AlphaFoldDB" id="A0A840BX37"/>
<gene>
    <name evidence="4" type="ORF">GGR16_002648</name>
</gene>
<dbReference type="Pfam" id="PF00176">
    <property type="entry name" value="SNF2-rel_dom"/>
    <property type="match status" value="2"/>
</dbReference>
<feature type="domain" description="Helicase C-terminal" evidence="3">
    <location>
        <begin position="290"/>
        <end position="428"/>
    </location>
</feature>
<dbReference type="GO" id="GO:0031297">
    <property type="term" value="P:replication fork processing"/>
    <property type="evidence" value="ECO:0007669"/>
    <property type="project" value="TreeGrafter"/>
</dbReference>
<evidence type="ECO:0000313" key="4">
    <source>
        <dbReference type="EMBL" id="MBB4017614.1"/>
    </source>
</evidence>
<comment type="caution">
    <text evidence="4">The sequence shown here is derived from an EMBL/GenBank/DDBJ whole genome shotgun (WGS) entry which is preliminary data.</text>
</comment>
<dbReference type="InterPro" id="IPR000330">
    <property type="entry name" value="SNF2_N"/>
</dbReference>
<dbReference type="Pfam" id="PF00271">
    <property type="entry name" value="Helicase_C"/>
    <property type="match status" value="1"/>
</dbReference>
<keyword evidence="5" id="KW-1185">Reference proteome</keyword>
<dbReference type="GO" id="GO:0006281">
    <property type="term" value="P:DNA repair"/>
    <property type="evidence" value="ECO:0007669"/>
    <property type="project" value="TreeGrafter"/>
</dbReference>
<feature type="domain" description="Helicase ATP-binding" evidence="2">
    <location>
        <begin position="17"/>
        <end position="161"/>
    </location>
</feature>
<keyword evidence="4" id="KW-0067">ATP-binding</keyword>
<dbReference type="GO" id="GO:0004386">
    <property type="term" value="F:helicase activity"/>
    <property type="evidence" value="ECO:0007669"/>
    <property type="project" value="UniProtKB-KW"/>
</dbReference>
<dbReference type="InterPro" id="IPR014001">
    <property type="entry name" value="Helicase_ATP-bd"/>
</dbReference>
<reference evidence="4 5" key="1">
    <citation type="submission" date="2020-08" db="EMBL/GenBank/DDBJ databases">
        <title>Genomic Encyclopedia of Type Strains, Phase IV (KMG-IV): sequencing the most valuable type-strain genomes for metagenomic binning, comparative biology and taxonomic classification.</title>
        <authorList>
            <person name="Goeker M."/>
        </authorList>
    </citation>
    <scope>NUCLEOTIDE SEQUENCE [LARGE SCALE GENOMIC DNA]</scope>
    <source>
        <strain evidence="4 5">DSM 103737</strain>
    </source>
</reference>
<dbReference type="InterPro" id="IPR027417">
    <property type="entry name" value="P-loop_NTPase"/>
</dbReference>
<dbReference type="PANTHER" id="PTHR45766:SF6">
    <property type="entry name" value="SWI_SNF-RELATED MATRIX-ASSOCIATED ACTIN-DEPENDENT REGULATOR OF CHROMATIN SUBFAMILY A-LIKE PROTEIN 1"/>
    <property type="match status" value="1"/>
</dbReference>
<dbReference type="InterPro" id="IPR001650">
    <property type="entry name" value="Helicase_C-like"/>
</dbReference>
<keyword evidence="4" id="KW-0547">Nucleotide-binding</keyword>
<dbReference type="GO" id="GO:0016787">
    <property type="term" value="F:hydrolase activity"/>
    <property type="evidence" value="ECO:0007669"/>
    <property type="project" value="UniProtKB-KW"/>
</dbReference>
<evidence type="ECO:0000259" key="3">
    <source>
        <dbReference type="PROSITE" id="PS51194"/>
    </source>
</evidence>
<name>A0A840BX37_9HYPH</name>
<dbReference type="Proteomes" id="UP000577362">
    <property type="component" value="Unassembled WGS sequence"/>
</dbReference>
<evidence type="ECO:0000313" key="5">
    <source>
        <dbReference type="Proteomes" id="UP000577362"/>
    </source>
</evidence>
<dbReference type="RefSeq" id="WP_183316913.1">
    <property type="nucleotide sequence ID" value="NZ_JACIEN010000003.1"/>
</dbReference>
<evidence type="ECO:0000256" key="1">
    <source>
        <dbReference type="ARBA" id="ARBA00022801"/>
    </source>
</evidence>
<keyword evidence="1" id="KW-0378">Hydrolase</keyword>
<dbReference type="PROSITE" id="PS51192">
    <property type="entry name" value="HELICASE_ATP_BIND_1"/>
    <property type="match status" value="1"/>
</dbReference>
<sequence>MNVAEDAGLFPYQEEGAAFLARVGRGLLADDMGLGKTAQAIAAAKKIAARRVIIVCPASLCENWRREFKKFWPGFGGELFVKSYNKAHDFGGATTCDVLILDEAHYLKNKDAKRTKAIFGPKCDGKGGLVEHAKHVFLLTGTPTPNHPAELWPLARAVFPEAILNPKIPGKPLAYWPFVGRFCKTFDNGFGIKITGGKNLKELRQRIAPFVLRRRKEEVLTDLPPIRFDTLPLEGIRLPVALNDAGMVESDVIRKTLAEKGVGGLAEIAPHVASLRRLTGLAKVAPVVEWVRDWLDAGGSKIVLFAHHKEVIAALSDALDRAVVVTGSTTPAVRQAVVDSFQNDPACRVFIGQLQAAGTGLTLTASSDLLFVETSWVPAENQQAAMRIHRIGQRNACIVRVATLAGSIDEDVQKAVLRKMQDIRSLWS</sequence>
<dbReference type="GO" id="GO:0005524">
    <property type="term" value="F:ATP binding"/>
    <property type="evidence" value="ECO:0007669"/>
    <property type="project" value="InterPro"/>
</dbReference>
<dbReference type="SUPFAM" id="SSF52540">
    <property type="entry name" value="P-loop containing nucleoside triphosphate hydrolases"/>
    <property type="match status" value="2"/>
</dbReference>
<proteinExistence type="predicted"/>